<dbReference type="InterPro" id="IPR002725">
    <property type="entry name" value="YgjP-like_metallopeptidase"/>
</dbReference>
<evidence type="ECO:0000313" key="2">
    <source>
        <dbReference type="EMBL" id="PQM31661.1"/>
    </source>
</evidence>
<dbReference type="AlphaFoldDB" id="A0A2P6FDY0"/>
<sequence length="229" mass="27014">MAFQKVLPYQGNLIKYDLIIKEQKNIVLNVNNGKIKVSAPSHAHDWEIEALIYKNIKKIITVIDVHDNYRKIMINPDGTGYVFVFNEKYSLQLTAENVHTKIINCQLFVMKDAGSYEENVKKLHQFLKQKFSYKFEQLLDKWAATMGLTYKNLSVKAMTRKWGVCYPQTEKIVLNTKLIHFDPTVLEYVIVHELSHLVHHNHSKSFWYYVERYMPNYKEKVEILKKTGI</sequence>
<feature type="domain" description="YgjP-like metallopeptidase" evidence="1">
    <location>
        <begin position="24"/>
        <end position="226"/>
    </location>
</feature>
<dbReference type="Proteomes" id="UP000031565">
    <property type="component" value="Unassembled WGS sequence"/>
</dbReference>
<reference evidence="2 3" key="1">
    <citation type="journal article" date="2015" name="MBio">
        <title>Genome sequence of the Drosophila melanogaster male-killing Spiroplasma strain MSRO endosymbiont.</title>
        <authorList>
            <person name="Paredes J.C."/>
            <person name="Herren J.K."/>
            <person name="Schupfer F."/>
            <person name="Marin R."/>
            <person name="Claverol S."/>
            <person name="Kuo C.H."/>
            <person name="Lemaitre B."/>
            <person name="Beven L."/>
        </authorList>
    </citation>
    <scope>NUCLEOTIDE SEQUENCE [LARGE SCALE GENOMIC DNA]</scope>
    <source>
        <strain evidence="2 3">MSRO</strain>
    </source>
</reference>
<comment type="caution">
    <text evidence="2">The sequence shown here is derived from an EMBL/GenBank/DDBJ whole genome shotgun (WGS) entry which is preliminary data.</text>
</comment>
<evidence type="ECO:0000259" key="1">
    <source>
        <dbReference type="Pfam" id="PF01863"/>
    </source>
</evidence>
<dbReference type="InterPro" id="IPR053136">
    <property type="entry name" value="UTP_pyrophosphatase-like"/>
</dbReference>
<protein>
    <recommendedName>
        <fullName evidence="1">YgjP-like metallopeptidase domain-containing protein</fullName>
    </recommendedName>
</protein>
<proteinExistence type="predicted"/>
<dbReference type="PANTHER" id="PTHR30399">
    <property type="entry name" value="UNCHARACTERIZED PROTEIN YGJP"/>
    <property type="match status" value="1"/>
</dbReference>
<evidence type="ECO:0000313" key="3">
    <source>
        <dbReference type="Proteomes" id="UP000031565"/>
    </source>
</evidence>
<dbReference type="Pfam" id="PF01863">
    <property type="entry name" value="YgjP-like"/>
    <property type="match status" value="1"/>
</dbReference>
<dbReference type="RefSeq" id="WP_040093701.1">
    <property type="nucleotide sequence ID" value="NZ_CM020866.1"/>
</dbReference>
<dbReference type="OrthoDB" id="9811177at2"/>
<dbReference type="PANTHER" id="PTHR30399:SF1">
    <property type="entry name" value="UTP PYROPHOSPHATASE"/>
    <property type="match status" value="1"/>
</dbReference>
<dbReference type="STRING" id="2138.SMSRO_v1c14370"/>
<keyword evidence="3" id="KW-1185">Reference proteome</keyword>
<name>A0A2P6FDY0_9MOLU</name>
<dbReference type="CDD" id="cd07344">
    <property type="entry name" value="M48_yhfN_like"/>
    <property type="match status" value="1"/>
</dbReference>
<accession>A0A2P6FDY0</accession>
<organism evidence="2 3">
    <name type="scientific">Spiroplasma poulsonii</name>
    <dbReference type="NCBI Taxonomy" id="2138"/>
    <lineage>
        <taxon>Bacteria</taxon>
        <taxon>Bacillati</taxon>
        <taxon>Mycoplasmatota</taxon>
        <taxon>Mollicutes</taxon>
        <taxon>Entomoplasmatales</taxon>
        <taxon>Spiroplasmataceae</taxon>
        <taxon>Spiroplasma</taxon>
    </lineage>
</organism>
<gene>
    <name evidence="2" type="ORF">SMSRO_SF015120</name>
</gene>
<dbReference type="Gene3D" id="3.30.2010.10">
    <property type="entry name" value="Metalloproteases ('zincins'), catalytic domain"/>
    <property type="match status" value="1"/>
</dbReference>
<dbReference type="EMBL" id="JTLV02000001">
    <property type="protein sequence ID" value="PQM31661.1"/>
    <property type="molecule type" value="Genomic_DNA"/>
</dbReference>